<proteinExistence type="predicted"/>
<reference evidence="5 6" key="1">
    <citation type="submission" date="2016-12" db="EMBL/GenBank/DDBJ databases">
        <authorList>
            <person name="Gulvik C.A."/>
        </authorList>
    </citation>
    <scope>NUCLEOTIDE SEQUENCE [LARGE SCALE GENOMIC DNA]</scope>
    <source>
        <strain evidence="3 6">12-5202</strain>
        <strain evidence="4 5">12-5291</strain>
    </source>
</reference>
<evidence type="ECO:0000256" key="2">
    <source>
        <dbReference type="SAM" id="SignalP"/>
    </source>
</evidence>
<name>A0AB36JRV8_9STRE</name>
<gene>
    <name evidence="3" type="ORF">BVE84_09635</name>
    <name evidence="4" type="ORF">BVE86_06025</name>
</gene>
<comment type="caution">
    <text evidence="4">The sequence shown here is derived from an EMBL/GenBank/DDBJ whole genome shotgun (WGS) entry which is preliminary data.</text>
</comment>
<keyword evidence="6" id="KW-1185">Reference proteome</keyword>
<keyword evidence="2" id="KW-0732">Signal</keyword>
<evidence type="ECO:0000256" key="1">
    <source>
        <dbReference type="SAM" id="MobiDB-lite"/>
    </source>
</evidence>
<feature type="signal peptide" evidence="2">
    <location>
        <begin position="1"/>
        <end position="26"/>
    </location>
</feature>
<feature type="chain" id="PRO_5044342059" evidence="2">
    <location>
        <begin position="27"/>
        <end position="137"/>
    </location>
</feature>
<sequence length="137" mass="14910">MKQMRKVVNALLLLALLVSQSPLAYAEEIGQAIQQGQAEAVYQKALEEANRQTVGSENANVESPTPSESSAVPTDDGDALQQPKVVREESEAEATLKAQYGEPVAVSGQEQLFRVDETHFVTYIGSDIKTYRDQDGV</sequence>
<organism evidence="4 5">
    <name type="scientific">Streptococcus azizii</name>
    <dbReference type="NCBI Taxonomy" id="1579424"/>
    <lineage>
        <taxon>Bacteria</taxon>
        <taxon>Bacillati</taxon>
        <taxon>Bacillota</taxon>
        <taxon>Bacilli</taxon>
        <taxon>Lactobacillales</taxon>
        <taxon>Streptococcaceae</taxon>
        <taxon>Streptococcus</taxon>
    </lineage>
</organism>
<evidence type="ECO:0000313" key="5">
    <source>
        <dbReference type="Proteomes" id="UP000188600"/>
    </source>
</evidence>
<evidence type="ECO:0000313" key="4">
    <source>
        <dbReference type="EMBL" id="ONK27120.1"/>
    </source>
</evidence>
<protein>
    <submittedName>
        <fullName evidence="4">Uncharacterized protein</fullName>
    </submittedName>
</protein>
<feature type="compositionally biased region" description="Polar residues" evidence="1">
    <location>
        <begin position="51"/>
        <end position="72"/>
    </location>
</feature>
<dbReference type="Proteomes" id="UP000188600">
    <property type="component" value="Unassembled WGS sequence"/>
</dbReference>
<feature type="non-terminal residue" evidence="4">
    <location>
        <position position="137"/>
    </location>
</feature>
<accession>A0AB36JRV8</accession>
<feature type="region of interest" description="Disordered" evidence="1">
    <location>
        <begin position="49"/>
        <end position="94"/>
    </location>
</feature>
<dbReference type="RefSeq" id="WP_135017473.1">
    <property type="nucleotide sequence ID" value="NZ_MSPR01000026.1"/>
</dbReference>
<evidence type="ECO:0000313" key="3">
    <source>
        <dbReference type="EMBL" id="ONK26040.1"/>
    </source>
</evidence>
<evidence type="ECO:0000313" key="6">
    <source>
        <dbReference type="Proteomes" id="UP000188946"/>
    </source>
</evidence>
<dbReference type="EMBL" id="MSPT01000011">
    <property type="protein sequence ID" value="ONK27120.1"/>
    <property type="molecule type" value="Genomic_DNA"/>
</dbReference>
<dbReference type="AlphaFoldDB" id="A0AB36JRV8"/>
<dbReference type="Proteomes" id="UP000188946">
    <property type="component" value="Unassembled WGS sequence"/>
</dbReference>
<dbReference type="EMBL" id="MSPR01000026">
    <property type="protein sequence ID" value="ONK26040.1"/>
    <property type="molecule type" value="Genomic_DNA"/>
</dbReference>